<organism evidence="1 2">
    <name type="scientific">Paracoccus alkanivorans</name>
    <dbReference type="NCBI Taxonomy" id="2116655"/>
    <lineage>
        <taxon>Bacteria</taxon>
        <taxon>Pseudomonadati</taxon>
        <taxon>Pseudomonadota</taxon>
        <taxon>Alphaproteobacteria</taxon>
        <taxon>Rhodobacterales</taxon>
        <taxon>Paracoccaceae</taxon>
        <taxon>Paracoccus</taxon>
    </lineage>
</organism>
<comment type="caution">
    <text evidence="1">The sequence shown here is derived from an EMBL/GenBank/DDBJ whole genome shotgun (WGS) entry which is preliminary data.</text>
</comment>
<sequence>MTSGLITLDRTPALDLSETHFEHVSNGIRVIGTWLMDEETKQAQPCLVLLHALRPVRPGRTIPCIVALDQAWRWTREKGEPEHVARQIAKWLTSGALPGHPANKRDVFAVMDAVQSRLHDLFKMPPLPVKAAIRHRVAPAVGEVEIIERDSGKTIHHAEVRGHVRD</sequence>
<protein>
    <submittedName>
        <fullName evidence="1">Uncharacterized protein</fullName>
    </submittedName>
</protein>
<dbReference type="AlphaFoldDB" id="A0A3M0M7J7"/>
<dbReference type="RefSeq" id="WP_122113306.1">
    <property type="nucleotide sequence ID" value="NZ_QOKZ01000006.1"/>
</dbReference>
<proteinExistence type="predicted"/>
<reference evidence="1 2" key="1">
    <citation type="submission" date="2018-07" db="EMBL/GenBank/DDBJ databases">
        <authorList>
            <person name="Zhang Y."/>
            <person name="Wang L."/>
            <person name="Ma S."/>
        </authorList>
    </citation>
    <scope>NUCLEOTIDE SEQUENCE [LARGE SCALE GENOMIC DNA]</scope>
    <source>
        <strain evidence="1 2">4-2</strain>
    </source>
</reference>
<dbReference type="EMBL" id="QOKZ01000006">
    <property type="protein sequence ID" value="RMC33752.1"/>
    <property type="molecule type" value="Genomic_DNA"/>
</dbReference>
<dbReference type="Proteomes" id="UP000273516">
    <property type="component" value="Unassembled WGS sequence"/>
</dbReference>
<name>A0A3M0M7J7_9RHOB</name>
<evidence type="ECO:0000313" key="1">
    <source>
        <dbReference type="EMBL" id="RMC33752.1"/>
    </source>
</evidence>
<gene>
    <name evidence="1" type="ORF">C9E81_15740</name>
</gene>
<accession>A0A3M0M7J7</accession>
<keyword evidence="2" id="KW-1185">Reference proteome</keyword>
<dbReference type="OrthoDB" id="8290194at2"/>
<evidence type="ECO:0000313" key="2">
    <source>
        <dbReference type="Proteomes" id="UP000273516"/>
    </source>
</evidence>